<dbReference type="Proteomes" id="UP000823775">
    <property type="component" value="Unassembled WGS sequence"/>
</dbReference>
<keyword evidence="2" id="KW-1185">Reference proteome</keyword>
<dbReference type="EMBL" id="JACEIK010000324">
    <property type="protein sequence ID" value="MCD7454979.1"/>
    <property type="molecule type" value="Genomic_DNA"/>
</dbReference>
<gene>
    <name evidence="1" type="ORF">HAX54_026674</name>
</gene>
<comment type="caution">
    <text evidence="1">The sequence shown here is derived from an EMBL/GenBank/DDBJ whole genome shotgun (WGS) entry which is preliminary data.</text>
</comment>
<reference evidence="1 2" key="1">
    <citation type="journal article" date="2021" name="BMC Genomics">
        <title>Datura genome reveals duplications of psychoactive alkaloid biosynthetic genes and high mutation rate following tissue culture.</title>
        <authorList>
            <person name="Rajewski A."/>
            <person name="Carter-House D."/>
            <person name="Stajich J."/>
            <person name="Litt A."/>
        </authorList>
    </citation>
    <scope>NUCLEOTIDE SEQUENCE [LARGE SCALE GENOMIC DNA]</scope>
    <source>
        <strain evidence="1">AR-01</strain>
    </source>
</reference>
<feature type="non-terminal residue" evidence="1">
    <location>
        <position position="1"/>
    </location>
</feature>
<evidence type="ECO:0000313" key="2">
    <source>
        <dbReference type="Proteomes" id="UP000823775"/>
    </source>
</evidence>
<accession>A0ABS8S823</accession>
<proteinExistence type="predicted"/>
<protein>
    <submittedName>
        <fullName evidence="1">Uncharacterized protein</fullName>
    </submittedName>
</protein>
<sequence length="69" mass="7455">DTEIASLKAALQVASLAFVEEPGPIAALRQENEELKVKVGELTQKILQAHDAPIERMTMLLQKLSGPSS</sequence>
<name>A0ABS8S823_DATST</name>
<evidence type="ECO:0000313" key="1">
    <source>
        <dbReference type="EMBL" id="MCD7454979.1"/>
    </source>
</evidence>
<organism evidence="1 2">
    <name type="scientific">Datura stramonium</name>
    <name type="common">Jimsonweed</name>
    <name type="synonym">Common thornapple</name>
    <dbReference type="NCBI Taxonomy" id="4076"/>
    <lineage>
        <taxon>Eukaryota</taxon>
        <taxon>Viridiplantae</taxon>
        <taxon>Streptophyta</taxon>
        <taxon>Embryophyta</taxon>
        <taxon>Tracheophyta</taxon>
        <taxon>Spermatophyta</taxon>
        <taxon>Magnoliopsida</taxon>
        <taxon>eudicotyledons</taxon>
        <taxon>Gunneridae</taxon>
        <taxon>Pentapetalae</taxon>
        <taxon>asterids</taxon>
        <taxon>lamiids</taxon>
        <taxon>Solanales</taxon>
        <taxon>Solanaceae</taxon>
        <taxon>Solanoideae</taxon>
        <taxon>Datureae</taxon>
        <taxon>Datura</taxon>
    </lineage>
</organism>